<dbReference type="Gene3D" id="3.60.60.10">
    <property type="entry name" value="Penicillin V Acylase, Chain A"/>
    <property type="match status" value="1"/>
</dbReference>
<reference evidence="6" key="1">
    <citation type="journal article" date="2019" name="Int. J. Syst. Evol. Microbiol.">
        <title>The Global Catalogue of Microorganisms (GCM) 10K type strain sequencing project: providing services to taxonomists for standard genome sequencing and annotation.</title>
        <authorList>
            <consortium name="The Broad Institute Genomics Platform"/>
            <consortium name="The Broad Institute Genome Sequencing Center for Infectious Disease"/>
            <person name="Wu L."/>
            <person name="Ma J."/>
        </authorList>
    </citation>
    <scope>NUCLEOTIDE SEQUENCE [LARGE SCALE GENOMIC DNA]</scope>
    <source>
        <strain evidence="6">CGMCC 1.13718</strain>
    </source>
</reference>
<dbReference type="RefSeq" id="WP_119330265.1">
    <property type="nucleotide sequence ID" value="NZ_JBHSJH010000001.1"/>
</dbReference>
<dbReference type="GO" id="GO:0016787">
    <property type="term" value="F:hydrolase activity"/>
    <property type="evidence" value="ECO:0007669"/>
    <property type="project" value="UniProtKB-KW"/>
</dbReference>
<evidence type="ECO:0000313" key="6">
    <source>
        <dbReference type="Proteomes" id="UP001595926"/>
    </source>
</evidence>
<sequence length="381" mass="42303">MKKVLKAGLLLSSVLVSSAIACTAITMKGNDGDVVAGRTVEWGLDWDWSLTYIPAGTIHTLTAPKDLDLPKENYSSKYSVLGTGISMSKDNFFIADGQNSEGLSLSANYLPGGFTQYQKVEKTDKNYASILEITTYILSQYNNIDDVKKGLEKYKVWNDSSTDVKGVVPEVHFLISDKSGNAIVVEYVKGEVHFYNPELDVKIMTNSPTYDWHLINVRNYLNLSNKTVMNMKLYDENGVFSPGTKFETIDALGQGNGLLGLPGDYSPPSRFIRTAVLGYYSDNENIEGESTLNRVVHVLHNVDIPKGVAAEELDGKIYYDHTVFTAIKDLTNNTLYVNVYDNPLNSVSIDLNSLDKKHTKEFTKNIKDLPYPKSDITSSLV</sequence>
<dbReference type="PANTHER" id="PTHR35527:SF2">
    <property type="entry name" value="HYDROLASE"/>
    <property type="match status" value="1"/>
</dbReference>
<dbReference type="PANTHER" id="PTHR35527">
    <property type="entry name" value="CHOLOYLGLYCINE HYDROLASE"/>
    <property type="match status" value="1"/>
</dbReference>
<dbReference type="SUPFAM" id="SSF56235">
    <property type="entry name" value="N-terminal nucleophile aminohydrolases (Ntn hydrolases)"/>
    <property type="match status" value="1"/>
</dbReference>
<evidence type="ECO:0000256" key="3">
    <source>
        <dbReference type="SAM" id="SignalP"/>
    </source>
</evidence>
<accession>A0ABV9TA69</accession>
<dbReference type="PROSITE" id="PS51257">
    <property type="entry name" value="PROKAR_LIPOPROTEIN"/>
    <property type="match status" value="1"/>
</dbReference>
<proteinExistence type="inferred from homology"/>
<dbReference type="Proteomes" id="UP001595926">
    <property type="component" value="Unassembled WGS sequence"/>
</dbReference>
<keyword evidence="2 5" id="KW-0378">Hydrolase</keyword>
<protein>
    <submittedName>
        <fullName evidence="5">Linear amide C-N hydrolase</fullName>
    </submittedName>
</protein>
<dbReference type="Pfam" id="PF02275">
    <property type="entry name" value="CBAH"/>
    <property type="match status" value="1"/>
</dbReference>
<dbReference type="EMBL" id="JBHSJH010000001">
    <property type="protein sequence ID" value="MFC4892020.1"/>
    <property type="molecule type" value="Genomic_DNA"/>
</dbReference>
<evidence type="ECO:0000313" key="5">
    <source>
        <dbReference type="EMBL" id="MFC4892020.1"/>
    </source>
</evidence>
<gene>
    <name evidence="5" type="ORF">ACFPDQ_03025</name>
</gene>
<organism evidence="5 6">
    <name type="scientific">Pseudofrancisella aestuarii</name>
    <dbReference type="NCBI Taxonomy" id="2670347"/>
    <lineage>
        <taxon>Bacteria</taxon>
        <taxon>Pseudomonadati</taxon>
        <taxon>Pseudomonadota</taxon>
        <taxon>Gammaproteobacteria</taxon>
        <taxon>Thiotrichales</taxon>
        <taxon>Francisellaceae</taxon>
        <taxon>Pseudofrancisella</taxon>
    </lineage>
</organism>
<comment type="caution">
    <text evidence="5">The sequence shown here is derived from an EMBL/GenBank/DDBJ whole genome shotgun (WGS) entry which is preliminary data.</text>
</comment>
<evidence type="ECO:0000256" key="1">
    <source>
        <dbReference type="ARBA" id="ARBA00006625"/>
    </source>
</evidence>
<keyword evidence="6" id="KW-1185">Reference proteome</keyword>
<feature type="signal peptide" evidence="3">
    <location>
        <begin position="1"/>
        <end position="21"/>
    </location>
</feature>
<name>A0ABV9TA69_9GAMM</name>
<feature type="chain" id="PRO_5047146389" evidence="3">
    <location>
        <begin position="22"/>
        <end position="381"/>
    </location>
</feature>
<evidence type="ECO:0000259" key="4">
    <source>
        <dbReference type="Pfam" id="PF02275"/>
    </source>
</evidence>
<evidence type="ECO:0000256" key="2">
    <source>
        <dbReference type="ARBA" id="ARBA00022801"/>
    </source>
</evidence>
<keyword evidence="3" id="KW-0732">Signal</keyword>
<dbReference type="InterPro" id="IPR029055">
    <property type="entry name" value="Ntn_hydrolases_N"/>
</dbReference>
<comment type="similarity">
    <text evidence="1">Belongs to the peptidase C59 family.</text>
</comment>
<dbReference type="InterPro" id="IPR029132">
    <property type="entry name" value="CBAH/NAAA_C"/>
</dbReference>
<dbReference type="InterPro" id="IPR052193">
    <property type="entry name" value="Peptidase_C59"/>
</dbReference>
<feature type="domain" description="Choloylglycine hydrolase/NAAA C-terminal" evidence="4">
    <location>
        <begin position="22"/>
        <end position="358"/>
    </location>
</feature>